<reference evidence="2" key="1">
    <citation type="journal article" date="2020" name="Stud. Mycol.">
        <title>101 Dothideomycetes genomes: a test case for predicting lifestyles and emergence of pathogens.</title>
        <authorList>
            <person name="Haridas S."/>
            <person name="Albert R."/>
            <person name="Binder M."/>
            <person name="Bloem J."/>
            <person name="Labutti K."/>
            <person name="Salamov A."/>
            <person name="Andreopoulos B."/>
            <person name="Baker S."/>
            <person name="Barry K."/>
            <person name="Bills G."/>
            <person name="Bluhm B."/>
            <person name="Cannon C."/>
            <person name="Castanera R."/>
            <person name="Culley D."/>
            <person name="Daum C."/>
            <person name="Ezra D."/>
            <person name="Gonzalez J."/>
            <person name="Henrissat B."/>
            <person name="Kuo A."/>
            <person name="Liang C."/>
            <person name="Lipzen A."/>
            <person name="Lutzoni F."/>
            <person name="Magnuson J."/>
            <person name="Mondo S."/>
            <person name="Nolan M."/>
            <person name="Ohm R."/>
            <person name="Pangilinan J."/>
            <person name="Park H.-J."/>
            <person name="Ramirez L."/>
            <person name="Alfaro M."/>
            <person name="Sun H."/>
            <person name="Tritt A."/>
            <person name="Yoshinaga Y."/>
            <person name="Zwiers L.-H."/>
            <person name="Turgeon B."/>
            <person name="Goodwin S."/>
            <person name="Spatafora J."/>
            <person name="Crous P."/>
            <person name="Grigoriev I."/>
        </authorList>
    </citation>
    <scope>NUCLEOTIDE SEQUENCE</scope>
    <source>
        <strain evidence="2">CBS 262.69</strain>
    </source>
</reference>
<keyword evidence="3" id="KW-1185">Reference proteome</keyword>
<organism evidence="2 3">
    <name type="scientific">Trichodelitschia bisporula</name>
    <dbReference type="NCBI Taxonomy" id="703511"/>
    <lineage>
        <taxon>Eukaryota</taxon>
        <taxon>Fungi</taxon>
        <taxon>Dikarya</taxon>
        <taxon>Ascomycota</taxon>
        <taxon>Pezizomycotina</taxon>
        <taxon>Dothideomycetes</taxon>
        <taxon>Dothideomycetes incertae sedis</taxon>
        <taxon>Phaeotrichales</taxon>
        <taxon>Phaeotrichaceae</taxon>
        <taxon>Trichodelitschia</taxon>
    </lineage>
</organism>
<sequence>MPAQYQFAKPEADEGLTTRTFAYIQDVFNHAHLGGIGSQFPINAAPEYNYHISYADGRTATDEPSLSHTYIEEMELMMGTDSFDAGNGTLSHLMHNDVSMGNSVNHVDQAIADWPVPCQGQGGHQASPRPDNGHPGWNWSPKNDGTTGMSVEHGFAGHSALVSEPPDLVNTPCGFSSSFESNQYPHSSAHAPESSYRAVTSVPQEFQTFQDIHKDDMPGAWPNGQHVVWPYEHVHDLFHSGHPMDIDPLGTDVGTMAPEYILPSQLTPGMFGEPQVAHPISPGVPIVEQAWEPFAGPFEDHMESSPTTEQAGEDSPASLEGDKKALRDQFLVDSRRRGLSYREIKELGGFSEAESTLRGRYRTLTKEKQDRVRKPVWEPEDIRLLNQAVNELMGYGRSRKSHHHADGASIPWKDVAQYIVDNGGSYHFGNSTCKKKWMEIRQKRKK</sequence>
<evidence type="ECO:0000313" key="3">
    <source>
        <dbReference type="Proteomes" id="UP000799640"/>
    </source>
</evidence>
<dbReference type="OrthoDB" id="3439209at2759"/>
<dbReference type="Proteomes" id="UP000799640">
    <property type="component" value="Unassembled WGS sequence"/>
</dbReference>
<name>A0A6G1HU80_9PEZI</name>
<evidence type="ECO:0000256" key="1">
    <source>
        <dbReference type="SAM" id="MobiDB-lite"/>
    </source>
</evidence>
<protein>
    <recommendedName>
        <fullName evidence="4">Myb-like domain-containing protein</fullName>
    </recommendedName>
</protein>
<proteinExistence type="predicted"/>
<gene>
    <name evidence="2" type="ORF">EJ06DRAFT_557236</name>
</gene>
<dbReference type="EMBL" id="ML996697">
    <property type="protein sequence ID" value="KAF2399389.1"/>
    <property type="molecule type" value="Genomic_DNA"/>
</dbReference>
<feature type="region of interest" description="Disordered" evidence="1">
    <location>
        <begin position="298"/>
        <end position="326"/>
    </location>
</feature>
<feature type="compositionally biased region" description="Polar residues" evidence="1">
    <location>
        <begin position="140"/>
        <end position="149"/>
    </location>
</feature>
<accession>A0A6G1HU80</accession>
<evidence type="ECO:0008006" key="4">
    <source>
        <dbReference type="Google" id="ProtNLM"/>
    </source>
</evidence>
<dbReference type="AlphaFoldDB" id="A0A6G1HU80"/>
<evidence type="ECO:0000313" key="2">
    <source>
        <dbReference type="EMBL" id="KAF2399389.1"/>
    </source>
</evidence>
<feature type="region of interest" description="Disordered" evidence="1">
    <location>
        <begin position="120"/>
        <end position="152"/>
    </location>
</feature>